<dbReference type="InterPro" id="IPR018875">
    <property type="entry name" value="Antirepressor_Ant_N"/>
</dbReference>
<dbReference type="PRINTS" id="PR01994">
    <property type="entry name" value="ANTIREPRESSR"/>
</dbReference>
<dbReference type="AlphaFoldDB" id="A0A8J3WG94"/>
<keyword evidence="3" id="KW-1185">Reference proteome</keyword>
<feature type="domain" description="Antirepressor protein ant N-terminal" evidence="1">
    <location>
        <begin position="13"/>
        <end position="117"/>
    </location>
</feature>
<comment type="caution">
    <text evidence="2">The sequence shown here is derived from an EMBL/GenBank/DDBJ whole genome shotgun (WGS) entry which is preliminary data.</text>
</comment>
<name>A0A8J3WG94_PLARO</name>
<sequence>MTDIIPVKLSVGELYTCIESGSIEIFFRPAVEALGLAVETQVRKLKSRSWAWTTQRVAQLPGDTQARIHRVVDRKTLTMWLATINENLVPEGKREQLVTFQKEAADALDRYWHQGGAINHRATAEQLDELDRTVRRALDQAAVLSALRGIVDEAWLDARGRHVAAVALGMEPDINLGNRPLTVGEYLESRGLTGTQLRSLSPSFGKRVKALYRQKYGTEPPKVDRFVDGALRPVAAYTEAHRDLFDQAWLALLNTR</sequence>
<dbReference type="EMBL" id="BOOI01000048">
    <property type="protein sequence ID" value="GIH86656.1"/>
    <property type="molecule type" value="Genomic_DNA"/>
</dbReference>
<evidence type="ECO:0000313" key="2">
    <source>
        <dbReference type="EMBL" id="GIH86656.1"/>
    </source>
</evidence>
<gene>
    <name evidence="2" type="ORF">Pro02_50640</name>
</gene>
<protein>
    <recommendedName>
        <fullName evidence="1">Antirepressor protein ant N-terminal domain-containing protein</fullName>
    </recommendedName>
</protein>
<organism evidence="2 3">
    <name type="scientific">Planobispora rosea</name>
    <dbReference type="NCBI Taxonomy" id="35762"/>
    <lineage>
        <taxon>Bacteria</taxon>
        <taxon>Bacillati</taxon>
        <taxon>Actinomycetota</taxon>
        <taxon>Actinomycetes</taxon>
        <taxon>Streptosporangiales</taxon>
        <taxon>Streptosporangiaceae</taxon>
        <taxon>Planobispora</taxon>
    </lineage>
</organism>
<reference evidence="2" key="1">
    <citation type="submission" date="2021-01" db="EMBL/GenBank/DDBJ databases">
        <title>Whole genome shotgun sequence of Planobispora rosea NBRC 15558.</title>
        <authorList>
            <person name="Komaki H."/>
            <person name="Tamura T."/>
        </authorList>
    </citation>
    <scope>NUCLEOTIDE SEQUENCE</scope>
    <source>
        <strain evidence="2">NBRC 15558</strain>
    </source>
</reference>
<accession>A0A8J3WG94</accession>
<dbReference type="RefSeq" id="WP_189243157.1">
    <property type="nucleotide sequence ID" value="NZ_BMQP01000029.1"/>
</dbReference>
<dbReference type="Proteomes" id="UP000655044">
    <property type="component" value="Unassembled WGS sequence"/>
</dbReference>
<evidence type="ECO:0000313" key="3">
    <source>
        <dbReference type="Proteomes" id="UP000655044"/>
    </source>
</evidence>
<evidence type="ECO:0000259" key="1">
    <source>
        <dbReference type="Pfam" id="PF10547"/>
    </source>
</evidence>
<dbReference type="Pfam" id="PF10547">
    <property type="entry name" value="P22_AR_N"/>
    <property type="match status" value="1"/>
</dbReference>
<proteinExistence type="predicted"/>